<organism evidence="1 2">
    <name type="scientific">Acinetobacter tandoii DSM 14970 = CIP 107469</name>
    <dbReference type="NCBI Taxonomy" id="1120927"/>
    <lineage>
        <taxon>Bacteria</taxon>
        <taxon>Pseudomonadati</taxon>
        <taxon>Pseudomonadota</taxon>
        <taxon>Gammaproteobacteria</taxon>
        <taxon>Moraxellales</taxon>
        <taxon>Moraxellaceae</taxon>
        <taxon>Acinetobacter</taxon>
    </lineage>
</organism>
<name>R9BA45_9GAMM</name>
<dbReference type="PATRIC" id="fig|1120927.3.peg.214"/>
<sequence>MTLTVSETEWTVSVSYAYMSDLFSIDDEKMTLLHQTST</sequence>
<evidence type="ECO:0000313" key="2">
    <source>
        <dbReference type="Proteomes" id="UP000016201"/>
    </source>
</evidence>
<accession>R9BA45</accession>
<reference evidence="1 2" key="1">
    <citation type="submission" date="2013-03" db="EMBL/GenBank/DDBJ databases">
        <title>The Genome Sequence of Acinetobacter tandoii CIP 107469.</title>
        <authorList>
            <consortium name="The Broad Institute Genome Sequencing Platform"/>
            <consortium name="The Broad Institute Genome Sequencing Center for Infectious Disease"/>
            <person name="Cerqueira G."/>
            <person name="Feldgarden M."/>
            <person name="Courvalin P."/>
            <person name="Perichon B."/>
            <person name="Grillot-Courvalin C."/>
            <person name="Clermont D."/>
            <person name="Rocha E."/>
            <person name="Yoon E.-J."/>
            <person name="Nemec A."/>
            <person name="Walker B."/>
            <person name="Young S.K."/>
            <person name="Zeng Q."/>
            <person name="Gargeya S."/>
            <person name="Fitzgerald M."/>
            <person name="Haas B."/>
            <person name="Abouelleil A."/>
            <person name="Alvarado L."/>
            <person name="Arachchi H.M."/>
            <person name="Berlin A.M."/>
            <person name="Chapman S.B."/>
            <person name="Dewar J."/>
            <person name="Goldberg J."/>
            <person name="Griggs A."/>
            <person name="Gujja S."/>
            <person name="Hansen M."/>
            <person name="Howarth C."/>
            <person name="Imamovic A."/>
            <person name="Larimer J."/>
            <person name="McCowan C."/>
            <person name="Murphy C."/>
            <person name="Neiman D."/>
            <person name="Pearson M."/>
            <person name="Priest M."/>
            <person name="Roberts A."/>
            <person name="Saif S."/>
            <person name="Shea T."/>
            <person name="Sisk P."/>
            <person name="Sykes S."/>
            <person name="Wortman J."/>
            <person name="Nusbaum C."/>
            <person name="Birren B."/>
        </authorList>
    </citation>
    <scope>NUCLEOTIDE SEQUENCE [LARGE SCALE GENOMIC DNA]</scope>
    <source>
        <strain evidence="1 2">CIP 107469</strain>
    </source>
</reference>
<keyword evidence="2" id="KW-1185">Reference proteome</keyword>
<gene>
    <name evidence="1" type="ORF">I593_00224</name>
</gene>
<dbReference type="EMBL" id="AQFM01000008">
    <property type="protein sequence ID" value="EOR11120.1"/>
    <property type="molecule type" value="Genomic_DNA"/>
</dbReference>
<proteinExistence type="predicted"/>
<protein>
    <submittedName>
        <fullName evidence="1">Uncharacterized protein</fullName>
    </submittedName>
</protein>
<evidence type="ECO:0000313" key="1">
    <source>
        <dbReference type="EMBL" id="EOR11120.1"/>
    </source>
</evidence>
<comment type="caution">
    <text evidence="1">The sequence shown here is derived from an EMBL/GenBank/DDBJ whole genome shotgun (WGS) entry which is preliminary data.</text>
</comment>
<dbReference type="AlphaFoldDB" id="R9BA45"/>
<dbReference type="Proteomes" id="UP000016201">
    <property type="component" value="Unassembled WGS sequence"/>
</dbReference>